<evidence type="ECO:0000256" key="2">
    <source>
        <dbReference type="SAM" id="Phobius"/>
    </source>
</evidence>
<comment type="caution">
    <text evidence="5">The sequence shown here is derived from an EMBL/GenBank/DDBJ whole genome shotgun (WGS) entry which is preliminary data.</text>
</comment>
<organism evidence="5 6">
    <name type="scientific">Saccharomonospora amisosensis</name>
    <dbReference type="NCBI Taxonomy" id="1128677"/>
    <lineage>
        <taxon>Bacteria</taxon>
        <taxon>Bacillati</taxon>
        <taxon>Actinomycetota</taxon>
        <taxon>Actinomycetes</taxon>
        <taxon>Pseudonocardiales</taxon>
        <taxon>Pseudonocardiaceae</taxon>
        <taxon>Saccharomonospora</taxon>
    </lineage>
</organism>
<dbReference type="Pfam" id="PF11887">
    <property type="entry name" value="Mce4_CUP1"/>
    <property type="match status" value="1"/>
</dbReference>
<dbReference type="RefSeq" id="WP_167177436.1">
    <property type="nucleotide sequence ID" value="NZ_JAAOYM010000003.1"/>
</dbReference>
<dbReference type="GO" id="GO:0005576">
    <property type="term" value="C:extracellular region"/>
    <property type="evidence" value="ECO:0007669"/>
    <property type="project" value="TreeGrafter"/>
</dbReference>
<evidence type="ECO:0000313" key="5">
    <source>
        <dbReference type="EMBL" id="NIJ14899.1"/>
    </source>
</evidence>
<feature type="transmembrane region" description="Helical" evidence="2">
    <location>
        <begin position="12"/>
        <end position="36"/>
    </location>
</feature>
<evidence type="ECO:0000256" key="1">
    <source>
        <dbReference type="SAM" id="MobiDB-lite"/>
    </source>
</evidence>
<sequence length="453" mass="48576">MSTTRRLLLRRLWHQLLGLVFLVVVALFITTTVAVYNKAFADVVMVQLKTDRIGTQLRDGADVKIRGVRVGEVRTVSSSGSGATLRLALDPRKVEVIPAAVSARLVPKTLFGERYVALQPPSGGGDGHIQAGDVIRQDRSAEAVEVEQVLSEVLPLLRSVRPEKLSSTLNAVSTALDGQGERLGETLVRLSHYLGELNPALPDIKADITGLADVSDVYNEAAPEFLEAMSDLTTTTRTLLEKRERLNTLYTSVSSASVNLASFLDANENNLIRLTATAQPVLDILEKYAPQYPCMFGQFAASIPAAKAAFGYKGDQMNHVVIKIIASNRGKYLPGVDEPKYLDKRGPRCYPQVPPPGKWPQYPPDGPVRDGSTHPGTQFDDPLPGPVQGLDVPFSSGGGSTSAGVPLVANSRAEQELIALLQSPGTGIAPGDAPGWSSLLLGPLYRGATVEVR</sequence>
<dbReference type="InterPro" id="IPR024516">
    <property type="entry name" value="Mce_C"/>
</dbReference>
<keyword evidence="2" id="KW-0812">Transmembrane</keyword>
<evidence type="ECO:0000259" key="4">
    <source>
        <dbReference type="Pfam" id="PF11887"/>
    </source>
</evidence>
<keyword evidence="2" id="KW-0472">Membrane</keyword>
<feature type="domain" description="Mce/MlaD" evidence="3">
    <location>
        <begin position="46"/>
        <end position="121"/>
    </location>
</feature>
<keyword evidence="6" id="KW-1185">Reference proteome</keyword>
<reference evidence="5 6" key="1">
    <citation type="submission" date="2020-03" db="EMBL/GenBank/DDBJ databases">
        <title>Sequencing the genomes of 1000 actinobacteria strains.</title>
        <authorList>
            <person name="Klenk H.-P."/>
        </authorList>
    </citation>
    <scope>NUCLEOTIDE SEQUENCE [LARGE SCALE GENOMIC DNA]</scope>
    <source>
        <strain evidence="5 6">DSM 45685</strain>
    </source>
</reference>
<dbReference type="AlphaFoldDB" id="A0A7X5UV78"/>
<dbReference type="PANTHER" id="PTHR33371">
    <property type="entry name" value="INTERMEMBRANE PHOSPHOLIPID TRANSPORT SYSTEM BINDING PROTEIN MLAD-RELATED"/>
    <property type="match status" value="1"/>
</dbReference>
<feature type="region of interest" description="Disordered" evidence="1">
    <location>
        <begin position="343"/>
        <end position="383"/>
    </location>
</feature>
<dbReference type="NCBIfam" id="TIGR00996">
    <property type="entry name" value="Mtu_fam_mce"/>
    <property type="match status" value="1"/>
</dbReference>
<dbReference type="InterPro" id="IPR005693">
    <property type="entry name" value="Mce"/>
</dbReference>
<keyword evidence="2" id="KW-1133">Transmembrane helix</keyword>
<feature type="domain" description="Mammalian cell entry C-terminal" evidence="4">
    <location>
        <begin position="128"/>
        <end position="347"/>
    </location>
</feature>
<gene>
    <name evidence="5" type="ORF">FHU38_005307</name>
</gene>
<dbReference type="EMBL" id="JAAOYM010000003">
    <property type="protein sequence ID" value="NIJ14899.1"/>
    <property type="molecule type" value="Genomic_DNA"/>
</dbReference>
<dbReference type="Pfam" id="PF02470">
    <property type="entry name" value="MlaD"/>
    <property type="match status" value="1"/>
</dbReference>
<dbReference type="Proteomes" id="UP000545493">
    <property type="component" value="Unassembled WGS sequence"/>
</dbReference>
<protein>
    <submittedName>
        <fullName evidence="5">Virulence factor Mce-like protein</fullName>
    </submittedName>
</protein>
<feature type="compositionally biased region" description="Pro residues" evidence="1">
    <location>
        <begin position="352"/>
        <end position="366"/>
    </location>
</feature>
<evidence type="ECO:0000259" key="3">
    <source>
        <dbReference type="Pfam" id="PF02470"/>
    </source>
</evidence>
<name>A0A7X5UV78_9PSEU</name>
<accession>A0A7X5UV78</accession>
<evidence type="ECO:0000313" key="6">
    <source>
        <dbReference type="Proteomes" id="UP000545493"/>
    </source>
</evidence>
<dbReference type="InterPro" id="IPR003399">
    <property type="entry name" value="Mce/MlaD"/>
</dbReference>
<proteinExistence type="predicted"/>
<dbReference type="GO" id="GO:0051701">
    <property type="term" value="P:biological process involved in interaction with host"/>
    <property type="evidence" value="ECO:0007669"/>
    <property type="project" value="TreeGrafter"/>
</dbReference>
<dbReference type="PANTHER" id="PTHR33371:SF19">
    <property type="entry name" value="MCE-FAMILY PROTEIN MCE4A"/>
    <property type="match status" value="1"/>
</dbReference>
<dbReference type="InterPro" id="IPR052336">
    <property type="entry name" value="MlaD_Phospholipid_Transporter"/>
</dbReference>